<evidence type="ECO:0000313" key="2">
    <source>
        <dbReference type="Proteomes" id="UP000799291"/>
    </source>
</evidence>
<evidence type="ECO:0000313" key="1">
    <source>
        <dbReference type="EMBL" id="KAF2684471.1"/>
    </source>
</evidence>
<dbReference type="AlphaFoldDB" id="A0A6G1J2N6"/>
<reference evidence="1" key="1">
    <citation type="journal article" date="2020" name="Stud. Mycol.">
        <title>101 Dothideomycetes genomes: a test case for predicting lifestyles and emergence of pathogens.</title>
        <authorList>
            <person name="Haridas S."/>
            <person name="Albert R."/>
            <person name="Binder M."/>
            <person name="Bloem J."/>
            <person name="Labutti K."/>
            <person name="Salamov A."/>
            <person name="Andreopoulos B."/>
            <person name="Baker S."/>
            <person name="Barry K."/>
            <person name="Bills G."/>
            <person name="Bluhm B."/>
            <person name="Cannon C."/>
            <person name="Castanera R."/>
            <person name="Culley D."/>
            <person name="Daum C."/>
            <person name="Ezra D."/>
            <person name="Gonzalez J."/>
            <person name="Henrissat B."/>
            <person name="Kuo A."/>
            <person name="Liang C."/>
            <person name="Lipzen A."/>
            <person name="Lutzoni F."/>
            <person name="Magnuson J."/>
            <person name="Mondo S."/>
            <person name="Nolan M."/>
            <person name="Ohm R."/>
            <person name="Pangilinan J."/>
            <person name="Park H.-J."/>
            <person name="Ramirez L."/>
            <person name="Alfaro M."/>
            <person name="Sun H."/>
            <person name="Tritt A."/>
            <person name="Yoshinaga Y."/>
            <person name="Zwiers L.-H."/>
            <person name="Turgeon B."/>
            <person name="Goodwin S."/>
            <person name="Spatafora J."/>
            <person name="Crous P."/>
            <person name="Grigoriev I."/>
        </authorList>
    </citation>
    <scope>NUCLEOTIDE SEQUENCE</scope>
    <source>
        <strain evidence="1">CBS 122367</strain>
    </source>
</reference>
<dbReference type="EMBL" id="MU005581">
    <property type="protein sequence ID" value="KAF2684471.1"/>
    <property type="molecule type" value="Genomic_DNA"/>
</dbReference>
<organism evidence="1 2">
    <name type="scientific">Lentithecium fluviatile CBS 122367</name>
    <dbReference type="NCBI Taxonomy" id="1168545"/>
    <lineage>
        <taxon>Eukaryota</taxon>
        <taxon>Fungi</taxon>
        <taxon>Dikarya</taxon>
        <taxon>Ascomycota</taxon>
        <taxon>Pezizomycotina</taxon>
        <taxon>Dothideomycetes</taxon>
        <taxon>Pleosporomycetidae</taxon>
        <taxon>Pleosporales</taxon>
        <taxon>Massarineae</taxon>
        <taxon>Lentitheciaceae</taxon>
        <taxon>Lentithecium</taxon>
    </lineage>
</organism>
<name>A0A6G1J2N6_9PLEO</name>
<protein>
    <submittedName>
        <fullName evidence="1">Uncharacterized protein</fullName>
    </submittedName>
</protein>
<sequence>MGLVLKADIVLDALGATKGFAPLLQFSSDLQRLYTVSMHLGKAVHSMKVAIGIYHGHLTLDKFRDFASDCNIPLRIFLKAMLGASNPYAPAEDFEKLLATLRKAVGSEEENALAAGVSDSGDGSGQSRLLSALRYSSGNYLFVTDTNLVSLSNEDPMPFSDGDEESCILVGLFGINFPFVLKAKSDQEETVCERVYEMVSVAHVADHRRGH</sequence>
<keyword evidence="2" id="KW-1185">Reference proteome</keyword>
<dbReference type="OrthoDB" id="2157530at2759"/>
<dbReference type="Proteomes" id="UP000799291">
    <property type="component" value="Unassembled WGS sequence"/>
</dbReference>
<gene>
    <name evidence="1" type="ORF">K458DRAFT_487347</name>
</gene>
<proteinExistence type="predicted"/>
<accession>A0A6G1J2N6</accession>